<organism evidence="2 3">
    <name type="scientific">Vitis vinifera</name>
    <name type="common">Grape</name>
    <dbReference type="NCBI Taxonomy" id="29760"/>
    <lineage>
        <taxon>Eukaryota</taxon>
        <taxon>Viridiplantae</taxon>
        <taxon>Streptophyta</taxon>
        <taxon>Embryophyta</taxon>
        <taxon>Tracheophyta</taxon>
        <taxon>Spermatophyta</taxon>
        <taxon>Magnoliopsida</taxon>
        <taxon>eudicotyledons</taxon>
        <taxon>Gunneridae</taxon>
        <taxon>Pentapetalae</taxon>
        <taxon>rosids</taxon>
        <taxon>Vitales</taxon>
        <taxon>Vitaceae</taxon>
        <taxon>Viteae</taxon>
        <taxon>Vitis</taxon>
    </lineage>
</organism>
<accession>A0A438F4D5</accession>
<evidence type="ECO:0000256" key="1">
    <source>
        <dbReference type="SAM" id="MobiDB-lite"/>
    </source>
</evidence>
<dbReference type="Proteomes" id="UP000288805">
    <property type="component" value="Unassembled WGS sequence"/>
</dbReference>
<feature type="region of interest" description="Disordered" evidence="1">
    <location>
        <begin position="266"/>
        <end position="317"/>
    </location>
</feature>
<proteinExistence type="predicted"/>
<feature type="compositionally biased region" description="Basic and acidic residues" evidence="1">
    <location>
        <begin position="139"/>
        <end position="150"/>
    </location>
</feature>
<feature type="compositionally biased region" description="Polar residues" evidence="1">
    <location>
        <begin position="16"/>
        <end position="30"/>
    </location>
</feature>
<reference evidence="2 3" key="1">
    <citation type="journal article" date="2018" name="PLoS Genet.">
        <title>Population sequencing reveals clonal diversity and ancestral inbreeding in the grapevine cultivar Chardonnay.</title>
        <authorList>
            <person name="Roach M.J."/>
            <person name="Johnson D.L."/>
            <person name="Bohlmann J."/>
            <person name="van Vuuren H.J."/>
            <person name="Jones S.J."/>
            <person name="Pretorius I.S."/>
            <person name="Schmidt S.A."/>
            <person name="Borneman A.R."/>
        </authorList>
    </citation>
    <scope>NUCLEOTIDE SEQUENCE [LARGE SCALE GENOMIC DNA]</scope>
    <source>
        <strain evidence="3">cv. Chardonnay</strain>
        <tissue evidence="2">Leaf</tissue>
    </source>
</reference>
<protein>
    <submittedName>
        <fullName evidence="2">Uncharacterized protein</fullName>
    </submittedName>
</protein>
<comment type="caution">
    <text evidence="2">The sequence shown here is derived from an EMBL/GenBank/DDBJ whole genome shotgun (WGS) entry which is preliminary data.</text>
</comment>
<feature type="region of interest" description="Disordered" evidence="1">
    <location>
        <begin position="125"/>
        <end position="175"/>
    </location>
</feature>
<evidence type="ECO:0000313" key="3">
    <source>
        <dbReference type="Proteomes" id="UP000288805"/>
    </source>
</evidence>
<dbReference type="PANTHER" id="PTHR31016">
    <property type="entry name" value="OS04G0228100 PROTEIN"/>
    <property type="match status" value="1"/>
</dbReference>
<name>A0A438F4D5_VITVI</name>
<sequence>MAISVESPAPTHLSKESTGSMGSSPLLTPSSDKRFWSTLRSRVDALLEERKCEFSSGQTGVSVGESDRGNRLKEDSLLLLRGFDSISHSLSQLTNNLDNALQGARSLAKPPTLTDIFHFNLEKSKGKEEVSEKEDDDEESKRGLKRKLDGNEGSEDQGGNSQRENEQSPGEGKLKKAKNLAISMATKAASLARELKSIKSDLCFMQERCALLEEENSRLRDGFVKGMRPEEDDLGKPMPSPAGGVPPTHLQDLSATYEQVIQGMCLDFSSPPPSIPEEATSRDGDSDDANNGAPETPPTKIFGLSTVLDECYDEKEQ</sequence>
<dbReference type="AlphaFoldDB" id="A0A438F4D5"/>
<feature type="region of interest" description="Disordered" evidence="1">
    <location>
        <begin position="1"/>
        <end position="32"/>
    </location>
</feature>
<dbReference type="EMBL" id="QGNW01001124">
    <property type="protein sequence ID" value="RVW54813.1"/>
    <property type="molecule type" value="Genomic_DNA"/>
</dbReference>
<gene>
    <name evidence="2" type="ORF">CK203_071619</name>
</gene>
<evidence type="ECO:0000313" key="2">
    <source>
        <dbReference type="EMBL" id="RVW54813.1"/>
    </source>
</evidence>
<dbReference type="PANTHER" id="PTHR31016:SF2">
    <property type="entry name" value="OS04G0228100 PROTEIN"/>
    <property type="match status" value="1"/>
</dbReference>